<comment type="caution">
    <text evidence="1">The sequence shown here is derived from an EMBL/GenBank/DDBJ whole genome shotgun (WGS) entry which is preliminary data.</text>
</comment>
<proteinExistence type="predicted"/>
<sequence length="55" mass="5805">DYRITITNSDTAQVIVDGETFVSLAGTTTNFNANSQVLSGSCPATHTTTITIVEQ</sequence>
<gene>
    <name evidence="1" type="ORF">S01H4_44287</name>
</gene>
<name>X1D2Q8_9ZZZZ</name>
<accession>X1D2Q8</accession>
<reference evidence="1" key="1">
    <citation type="journal article" date="2014" name="Front. Microbiol.">
        <title>High frequency of phylogenetically diverse reductive dehalogenase-homologous genes in deep subseafloor sedimentary metagenomes.</title>
        <authorList>
            <person name="Kawai M."/>
            <person name="Futagami T."/>
            <person name="Toyoda A."/>
            <person name="Takaki Y."/>
            <person name="Nishi S."/>
            <person name="Hori S."/>
            <person name="Arai W."/>
            <person name="Tsubouchi T."/>
            <person name="Morono Y."/>
            <person name="Uchiyama I."/>
            <person name="Ito T."/>
            <person name="Fujiyama A."/>
            <person name="Inagaki F."/>
            <person name="Takami H."/>
        </authorList>
    </citation>
    <scope>NUCLEOTIDE SEQUENCE</scope>
    <source>
        <strain evidence="1">Expedition CK06-06</strain>
    </source>
</reference>
<evidence type="ECO:0000313" key="1">
    <source>
        <dbReference type="EMBL" id="GAG90796.1"/>
    </source>
</evidence>
<feature type="non-terminal residue" evidence="1">
    <location>
        <position position="1"/>
    </location>
</feature>
<dbReference type="AlphaFoldDB" id="X1D2Q8"/>
<organism evidence="1">
    <name type="scientific">marine sediment metagenome</name>
    <dbReference type="NCBI Taxonomy" id="412755"/>
    <lineage>
        <taxon>unclassified sequences</taxon>
        <taxon>metagenomes</taxon>
        <taxon>ecological metagenomes</taxon>
    </lineage>
</organism>
<dbReference type="EMBL" id="BART01024540">
    <property type="protein sequence ID" value="GAG90796.1"/>
    <property type="molecule type" value="Genomic_DNA"/>
</dbReference>
<protein>
    <submittedName>
        <fullName evidence="1">Uncharacterized protein</fullName>
    </submittedName>
</protein>